<feature type="region of interest" description="Disordered" evidence="1">
    <location>
        <begin position="27"/>
        <end position="59"/>
    </location>
</feature>
<evidence type="ECO:0000313" key="2">
    <source>
        <dbReference type="EMBL" id="KAJ8539891.1"/>
    </source>
</evidence>
<organism evidence="2 3">
    <name type="scientific">Anisodus acutangulus</name>
    <dbReference type="NCBI Taxonomy" id="402998"/>
    <lineage>
        <taxon>Eukaryota</taxon>
        <taxon>Viridiplantae</taxon>
        <taxon>Streptophyta</taxon>
        <taxon>Embryophyta</taxon>
        <taxon>Tracheophyta</taxon>
        <taxon>Spermatophyta</taxon>
        <taxon>Magnoliopsida</taxon>
        <taxon>eudicotyledons</taxon>
        <taxon>Gunneridae</taxon>
        <taxon>Pentapetalae</taxon>
        <taxon>asterids</taxon>
        <taxon>lamiids</taxon>
        <taxon>Solanales</taxon>
        <taxon>Solanaceae</taxon>
        <taxon>Solanoideae</taxon>
        <taxon>Hyoscyameae</taxon>
        <taxon>Anisodus</taxon>
    </lineage>
</organism>
<proteinExistence type="predicted"/>
<feature type="region of interest" description="Disordered" evidence="1">
    <location>
        <begin position="208"/>
        <end position="232"/>
    </location>
</feature>
<keyword evidence="3" id="KW-1185">Reference proteome</keyword>
<dbReference type="Proteomes" id="UP001152561">
    <property type="component" value="Unassembled WGS sequence"/>
</dbReference>
<feature type="region of interest" description="Disordered" evidence="1">
    <location>
        <begin position="775"/>
        <end position="815"/>
    </location>
</feature>
<reference evidence="3" key="1">
    <citation type="journal article" date="2023" name="Proc. Natl. Acad. Sci. U.S.A.">
        <title>Genomic and structural basis for evolution of tropane alkaloid biosynthesis.</title>
        <authorList>
            <person name="Wanga Y.-J."/>
            <person name="Taina T."/>
            <person name="Yua J.-Y."/>
            <person name="Lia J."/>
            <person name="Xua B."/>
            <person name="Chenc J."/>
            <person name="D'Auriad J.C."/>
            <person name="Huanga J.-P."/>
            <person name="Huanga S.-X."/>
        </authorList>
    </citation>
    <scope>NUCLEOTIDE SEQUENCE [LARGE SCALE GENOMIC DNA]</scope>
    <source>
        <strain evidence="3">cv. KIB-2019</strain>
    </source>
</reference>
<feature type="region of interest" description="Disordered" evidence="1">
    <location>
        <begin position="1011"/>
        <end position="1060"/>
    </location>
</feature>
<dbReference type="OrthoDB" id="1306279at2759"/>
<feature type="compositionally biased region" description="Acidic residues" evidence="1">
    <location>
        <begin position="312"/>
        <end position="334"/>
    </location>
</feature>
<feature type="region of interest" description="Disordered" evidence="1">
    <location>
        <begin position="391"/>
        <end position="420"/>
    </location>
</feature>
<feature type="compositionally biased region" description="Basic and acidic residues" evidence="1">
    <location>
        <begin position="399"/>
        <end position="408"/>
    </location>
</feature>
<gene>
    <name evidence="2" type="ORF">K7X08_014143</name>
</gene>
<feature type="compositionally biased region" description="Polar residues" evidence="1">
    <location>
        <begin position="1025"/>
        <end position="1035"/>
    </location>
</feature>
<feature type="compositionally biased region" description="Polar residues" evidence="1">
    <location>
        <begin position="1046"/>
        <end position="1060"/>
    </location>
</feature>
<dbReference type="AlphaFoldDB" id="A0A9Q1R4S5"/>
<feature type="compositionally biased region" description="Basic and acidic residues" evidence="1">
    <location>
        <begin position="43"/>
        <end position="58"/>
    </location>
</feature>
<feature type="compositionally biased region" description="Acidic residues" evidence="1">
    <location>
        <begin position="216"/>
        <end position="232"/>
    </location>
</feature>
<feature type="compositionally biased region" description="Acidic residues" evidence="1">
    <location>
        <begin position="409"/>
        <end position="420"/>
    </location>
</feature>
<evidence type="ECO:0000313" key="3">
    <source>
        <dbReference type="Proteomes" id="UP001152561"/>
    </source>
</evidence>
<protein>
    <submittedName>
        <fullName evidence="2">Uncharacterized protein</fullName>
    </submittedName>
</protein>
<evidence type="ECO:0000256" key="1">
    <source>
        <dbReference type="SAM" id="MobiDB-lite"/>
    </source>
</evidence>
<feature type="compositionally biased region" description="Low complexity" evidence="1">
    <location>
        <begin position="1015"/>
        <end position="1024"/>
    </location>
</feature>
<accession>A0A9Q1R4S5</accession>
<comment type="caution">
    <text evidence="2">The sequence shown here is derived from an EMBL/GenBank/DDBJ whole genome shotgun (WGS) entry which is preliminary data.</text>
</comment>
<feature type="region of interest" description="Disordered" evidence="1">
    <location>
        <begin position="301"/>
        <end position="334"/>
    </location>
</feature>
<name>A0A9Q1R4S5_9SOLA</name>
<feature type="compositionally biased region" description="Polar residues" evidence="1">
    <location>
        <begin position="775"/>
        <end position="797"/>
    </location>
</feature>
<dbReference type="EMBL" id="JAJAGQ010000016">
    <property type="protein sequence ID" value="KAJ8539891.1"/>
    <property type="molecule type" value="Genomic_DNA"/>
</dbReference>
<sequence>MPSFLPHRISPPSKLVVLNQACLDLPTASSEERKWGDDEEVEVADHEDSSRRLDKGKAPMEGLVKLNQSCVELPTSSSERRKWGDDCVEEDSESDEEGYAQITMDFREPRSPVGSIDSDTPIVRLDANILHPRALRMLGFTTKEGLEFEGMTEALTTMFKDPANYVLEAPRARTVLKLPERPQEVHSQYLQRSSFTISHTRTPSVTSSTRRKWCETDGEDVTDEEADGDKVEEEEMEVEEKKLGEDASVDQPGQIVVREKEPSPIAIEAFFERVRTIRAKKKKIPFISQSDPSLITLNQECDAIPSSSSSDEGNDTDEEEEEAYFESDPSEICDDDDDTEMEDDMAEATRGFEQLYMPRRITQAQWEEIEQYAEGTNKEVALHELITPRKLRRQRKPRPSSERRKWGDDCVEEEAESDEEGYAQITMDFREPRSPVGSIDSDTPIVRLDANILHPRALRMLGFTTKEGLELEGMTEALTTMFKDPDSICYATCTDNTKRDIDRIMQMGRAPEPIRSLVKLNQSCVELPTSSSERRKWGDECVEEEAELDEEGYAQITMDFREPRSPVGSIDSDTPIVRLDANILHPRALRMLGFTTKEGLEFEGMTEALTTIFKDPADYVLEAPRARSVMKQLDRAQEVHSQVSSSSSFTTGLVKLNQSCVELPTSSSERRKWGDDCVEEEAESDEEGYAQITMDFREPRSPVGSIDSDTPIVRLDANILHPRALRMLGFTTKEGLELEGMTEALTTMFKDPADYVLEAPRARSVMKQLDRAQEVHSQVSSSSSFTTGDTGSAQTPSAMPHRQIIPRETSTPNNANGILLTRLRSTKGRSRMKQLDRAQEVHSQVSSSSSFTTGDTGLHRLHLLCHMHDNTKRDIDSIMQMGRAPEPIRSLVKLNQSCVELPTSSSERRKWGDDCVEEEAESDEEGYAQITMDFREPRSPVGSIDSDTPIVRLDANILHPRALRMLGFTTKEGLELEGMTEALTTMFKDPADYVLEAPRARSVMKQLDRAQEVHSQVSSSSSFSTGDTGPAQTPSAMPHRQIIPRETSTPNNAAGRAQNL</sequence>